<dbReference type="Pfam" id="PF00391">
    <property type="entry name" value="PEP-utilizers"/>
    <property type="match status" value="1"/>
</dbReference>
<dbReference type="GO" id="GO:0046872">
    <property type="term" value="F:metal ion binding"/>
    <property type="evidence" value="ECO:0007669"/>
    <property type="project" value="UniProtKB-KW"/>
</dbReference>
<accession>A0A3B0TER7</accession>
<dbReference type="Gene3D" id="3.20.20.60">
    <property type="entry name" value="Phosphoenolpyruvate-binding domains"/>
    <property type="match status" value="1"/>
</dbReference>
<dbReference type="GO" id="GO:0016301">
    <property type="term" value="F:kinase activity"/>
    <property type="evidence" value="ECO:0007669"/>
    <property type="project" value="UniProtKB-KW"/>
</dbReference>
<evidence type="ECO:0000313" key="10">
    <source>
        <dbReference type="EMBL" id="VAW07294.1"/>
    </source>
</evidence>
<dbReference type="PROSITE" id="PS00742">
    <property type="entry name" value="PEP_ENZYMES_2"/>
    <property type="match status" value="1"/>
</dbReference>
<evidence type="ECO:0000259" key="9">
    <source>
        <dbReference type="Pfam" id="PF02896"/>
    </source>
</evidence>
<comment type="similarity">
    <text evidence="2">Belongs to the PEP-utilizing enzyme family.</text>
</comment>
<dbReference type="EMBL" id="UOEK01000395">
    <property type="protein sequence ID" value="VAW07294.1"/>
    <property type="molecule type" value="Genomic_DNA"/>
</dbReference>
<keyword evidence="5" id="KW-0479">Metal-binding</keyword>
<keyword evidence="4 10" id="KW-0808">Transferase</keyword>
<dbReference type="PANTHER" id="PTHR22931:SF9">
    <property type="entry name" value="PYRUVATE, PHOSPHATE DIKINASE 1, CHLOROPLASTIC"/>
    <property type="match status" value="1"/>
</dbReference>
<evidence type="ECO:0000256" key="5">
    <source>
        <dbReference type="ARBA" id="ARBA00022723"/>
    </source>
</evidence>
<dbReference type="InterPro" id="IPR010121">
    <property type="entry name" value="Pyruvate_phosphate_dikinase"/>
</dbReference>
<dbReference type="PANTHER" id="PTHR22931">
    <property type="entry name" value="PHOSPHOENOLPYRUVATE DIKINASE-RELATED"/>
    <property type="match status" value="1"/>
</dbReference>
<dbReference type="Gene3D" id="3.50.30.10">
    <property type="entry name" value="Phosphohistidine domain"/>
    <property type="match status" value="1"/>
</dbReference>
<dbReference type="GO" id="GO:0050242">
    <property type="term" value="F:pyruvate, phosphate dikinase activity"/>
    <property type="evidence" value="ECO:0007669"/>
    <property type="project" value="UniProtKB-EC"/>
</dbReference>
<dbReference type="InterPro" id="IPR023151">
    <property type="entry name" value="PEP_util_CS"/>
</dbReference>
<keyword evidence="6 10" id="KW-0418">Kinase</keyword>
<evidence type="ECO:0000256" key="1">
    <source>
        <dbReference type="ARBA" id="ARBA00001946"/>
    </source>
</evidence>
<evidence type="ECO:0000256" key="2">
    <source>
        <dbReference type="ARBA" id="ARBA00007837"/>
    </source>
</evidence>
<protein>
    <recommendedName>
        <fullName evidence="3">pyruvate, phosphate dikinase</fullName>
        <ecNumber evidence="3">2.7.9.1</ecNumber>
    </recommendedName>
</protein>
<dbReference type="SUPFAM" id="SSF56059">
    <property type="entry name" value="Glutathione synthetase ATP-binding domain-like"/>
    <property type="match status" value="1"/>
</dbReference>
<feature type="domain" description="PEP-utilising enzyme C-terminal" evidence="9">
    <location>
        <begin position="219"/>
        <end position="568"/>
    </location>
</feature>
<evidence type="ECO:0000259" key="8">
    <source>
        <dbReference type="Pfam" id="PF00391"/>
    </source>
</evidence>
<dbReference type="SUPFAM" id="SSF51621">
    <property type="entry name" value="Phosphoenolpyruvate/pyruvate domain"/>
    <property type="match status" value="1"/>
</dbReference>
<evidence type="ECO:0000256" key="6">
    <source>
        <dbReference type="ARBA" id="ARBA00022777"/>
    </source>
</evidence>
<dbReference type="SUPFAM" id="SSF52009">
    <property type="entry name" value="Phosphohistidine domain"/>
    <property type="match status" value="1"/>
</dbReference>
<dbReference type="InterPro" id="IPR000121">
    <property type="entry name" value="PEP_util_C"/>
</dbReference>
<proteinExistence type="inferred from homology"/>
<feature type="domain" description="PEP-utilising enzyme mobile" evidence="8">
    <location>
        <begin position="123"/>
        <end position="202"/>
    </location>
</feature>
<evidence type="ECO:0000256" key="7">
    <source>
        <dbReference type="ARBA" id="ARBA00022842"/>
    </source>
</evidence>
<dbReference type="EC" id="2.7.9.1" evidence="3"/>
<organism evidence="10">
    <name type="scientific">hydrothermal vent metagenome</name>
    <dbReference type="NCBI Taxonomy" id="652676"/>
    <lineage>
        <taxon>unclassified sequences</taxon>
        <taxon>metagenomes</taxon>
        <taxon>ecological metagenomes</taxon>
    </lineage>
</organism>
<evidence type="ECO:0000256" key="4">
    <source>
        <dbReference type="ARBA" id="ARBA00022679"/>
    </source>
</evidence>
<dbReference type="InterPro" id="IPR040442">
    <property type="entry name" value="Pyrv_kinase-like_dom_sf"/>
</dbReference>
<dbReference type="InterPro" id="IPR015813">
    <property type="entry name" value="Pyrv/PenolPyrv_kinase-like_dom"/>
</dbReference>
<keyword evidence="10" id="KW-0670">Pyruvate</keyword>
<dbReference type="InterPro" id="IPR008279">
    <property type="entry name" value="PEP-util_enz_mobile_dom"/>
</dbReference>
<gene>
    <name evidence="10" type="ORF">MNBD_ACTINO02-2464</name>
</gene>
<dbReference type="Gene3D" id="1.10.189.10">
    <property type="entry name" value="Pyruvate Phosphate Dikinase, domain 2"/>
    <property type="match status" value="1"/>
</dbReference>
<name>A0A3B0TER7_9ZZZZ</name>
<feature type="non-terminal residue" evidence="10">
    <location>
        <position position="1"/>
    </location>
</feature>
<dbReference type="InterPro" id="IPR036637">
    <property type="entry name" value="Phosphohistidine_dom_sf"/>
</dbReference>
<comment type="cofactor">
    <cofactor evidence="1">
        <name>Mg(2+)</name>
        <dbReference type="ChEBI" id="CHEBI:18420"/>
    </cofactor>
</comment>
<keyword evidence="7" id="KW-0460">Magnesium</keyword>
<dbReference type="Pfam" id="PF02896">
    <property type="entry name" value="PEP-utilizers_C"/>
    <property type="match status" value="1"/>
</dbReference>
<sequence length="574" mass="61348">TEKFESLCAILDALERDLGSVARVDFVVEDDRLWCIDGRPADLEPTASIASAVDLVEEGVISQQQALLGVDPDHLETVATARLSPHSETALTYGSGAAPGAASGVICLDVEAVDEATARNLPAILVTREIRPEDVVSLGSVAGVLADRGGKASHAALVTRGIGTPAVIGASNMSINVPDRLVSIGDSVLSEGDWITLDGTTGEVFAGNLRLKKRTVPEEIKTLLAWADQWRTLEVWGNVDNPAAAALVRSAKGEGVGLARTEHMFSGEQLSIVRQLLTTTDQRARSAALGELEDAQIGDFETLLTSMDGLPVVVRLLDPPLHEFLPDRISILRDIRLHATQGLDTAPLERIERAVSHYEESNPMLGMRGVRLAIVMPEIYRVQVLAALEAVRRRLDAGGNPQLHLMVPLVGAVEELTVVRNMIEEEVHQAGRLLEVSVGTMIELPRAALVADAIALQSDFFSFGTNDLTQTTLGMSRDDAEEAFLRTYIDRGLLAANPFQTLDIDGVGQLMKMAITKARAVNPEIQIGVCGEHGGDTDSIAFFHAIGVDYVSCSPPRIASARLAAAQAAIRDGA</sequence>
<dbReference type="AlphaFoldDB" id="A0A3B0TER7"/>
<reference evidence="10" key="1">
    <citation type="submission" date="2018-06" db="EMBL/GenBank/DDBJ databases">
        <authorList>
            <person name="Zhirakovskaya E."/>
        </authorList>
    </citation>
    <scope>NUCLEOTIDE SEQUENCE</scope>
</reference>
<evidence type="ECO:0000256" key="3">
    <source>
        <dbReference type="ARBA" id="ARBA00011994"/>
    </source>
</evidence>